<protein>
    <submittedName>
        <fullName evidence="4">EAL domain-containing protein</fullName>
    </submittedName>
</protein>
<keyword evidence="1" id="KW-0597">Phosphoprotein</keyword>
<evidence type="ECO:0000259" key="2">
    <source>
        <dbReference type="PROSITE" id="PS50110"/>
    </source>
</evidence>
<evidence type="ECO:0000313" key="4">
    <source>
        <dbReference type="EMBL" id="MFB9135122.1"/>
    </source>
</evidence>
<dbReference type="EMBL" id="JBHMEP010000001">
    <property type="protein sequence ID" value="MFB9135122.1"/>
    <property type="molecule type" value="Genomic_DNA"/>
</dbReference>
<feature type="domain" description="Response regulatory" evidence="2">
    <location>
        <begin position="5"/>
        <end position="125"/>
    </location>
</feature>
<dbReference type="PANTHER" id="PTHR33121">
    <property type="entry name" value="CYCLIC DI-GMP PHOSPHODIESTERASE PDEF"/>
    <property type="match status" value="1"/>
</dbReference>
<dbReference type="PROSITE" id="PS50883">
    <property type="entry name" value="EAL"/>
    <property type="match status" value="1"/>
</dbReference>
<dbReference type="SMART" id="SM00052">
    <property type="entry name" value="EAL"/>
    <property type="match status" value="1"/>
</dbReference>
<dbReference type="SMART" id="SM00448">
    <property type="entry name" value="REC"/>
    <property type="match status" value="1"/>
</dbReference>
<dbReference type="InterPro" id="IPR050706">
    <property type="entry name" value="Cyclic-di-GMP_PDE-like"/>
</dbReference>
<dbReference type="SUPFAM" id="SSF141868">
    <property type="entry name" value="EAL domain-like"/>
    <property type="match status" value="1"/>
</dbReference>
<dbReference type="Proteomes" id="UP001589645">
    <property type="component" value="Unassembled WGS sequence"/>
</dbReference>
<feature type="modified residue" description="4-aspartylphosphate" evidence="1">
    <location>
        <position position="55"/>
    </location>
</feature>
<dbReference type="PROSITE" id="PS50110">
    <property type="entry name" value="RESPONSE_REGULATORY"/>
    <property type="match status" value="1"/>
</dbReference>
<dbReference type="SUPFAM" id="SSF52172">
    <property type="entry name" value="CheY-like"/>
    <property type="match status" value="1"/>
</dbReference>
<keyword evidence="5" id="KW-1185">Reference proteome</keyword>
<dbReference type="Gene3D" id="3.40.50.2300">
    <property type="match status" value="1"/>
</dbReference>
<dbReference type="InterPro" id="IPR001633">
    <property type="entry name" value="EAL_dom"/>
</dbReference>
<dbReference type="Pfam" id="PF00563">
    <property type="entry name" value="EAL"/>
    <property type="match status" value="1"/>
</dbReference>
<accession>A0ABV5HMF4</accession>
<feature type="domain" description="EAL" evidence="3">
    <location>
        <begin position="139"/>
        <end position="386"/>
    </location>
</feature>
<gene>
    <name evidence="4" type="ORF">ACFFUV_09115</name>
</gene>
<proteinExistence type="predicted"/>
<sequence length="386" mass="43948">MTALTVLILDDQPITLNMVSLILKKNNVTDIYCCHQATQALDIIKNNHIDLVLSDLIMPNMDGIEFINNLARLDYQGQIAIMSSAKSDIVSVANHLCKLLHIKTDYAVKKPISQQQIEDIIFDMRAKKQKKIDSDTLLPSLTIKDLLFGLKNRQISTYYQPQVSFDNREIIGVEALARWNHPEHGLIYPNIFIPMIEAHHLEKELFDVVLDQILRDISLGLITYNVSVNLTQIDLEDPDFTDKLIKICKFYNVEHSKLTLELSEHGIYSDSVDLVTNISRLRLNNFGISIDDFGIGKTSYFQLSKIPVTEIKIDRSFISDCFNDETSKSIVKSICMLSKDLNVKLVAEGVEDEVTWNLVKDYGVDICQGYFTGKPMPLEKIQEISY</sequence>
<dbReference type="Gene3D" id="3.20.20.450">
    <property type="entry name" value="EAL domain"/>
    <property type="match status" value="1"/>
</dbReference>
<dbReference type="CDD" id="cd01948">
    <property type="entry name" value="EAL"/>
    <property type="match status" value="1"/>
</dbReference>
<reference evidence="4 5" key="1">
    <citation type="submission" date="2024-09" db="EMBL/GenBank/DDBJ databases">
        <authorList>
            <person name="Sun Q."/>
            <person name="Mori K."/>
        </authorList>
    </citation>
    <scope>NUCLEOTIDE SEQUENCE [LARGE SCALE GENOMIC DNA]</scope>
    <source>
        <strain evidence="4 5">CECT 8064</strain>
    </source>
</reference>
<dbReference type="InterPro" id="IPR001789">
    <property type="entry name" value="Sig_transdc_resp-reg_receiver"/>
</dbReference>
<evidence type="ECO:0000256" key="1">
    <source>
        <dbReference type="PROSITE-ProRule" id="PRU00169"/>
    </source>
</evidence>
<dbReference type="InterPro" id="IPR011006">
    <property type="entry name" value="CheY-like_superfamily"/>
</dbReference>
<dbReference type="InterPro" id="IPR035919">
    <property type="entry name" value="EAL_sf"/>
</dbReference>
<evidence type="ECO:0000259" key="3">
    <source>
        <dbReference type="PROSITE" id="PS50883"/>
    </source>
</evidence>
<dbReference type="RefSeq" id="WP_390191423.1">
    <property type="nucleotide sequence ID" value="NZ_JBHMEP010000001.1"/>
</dbReference>
<dbReference type="PANTHER" id="PTHR33121:SF70">
    <property type="entry name" value="SIGNALING PROTEIN YKOW"/>
    <property type="match status" value="1"/>
</dbReference>
<comment type="caution">
    <text evidence="4">The sequence shown here is derived from an EMBL/GenBank/DDBJ whole genome shotgun (WGS) entry which is preliminary data.</text>
</comment>
<evidence type="ECO:0000313" key="5">
    <source>
        <dbReference type="Proteomes" id="UP001589645"/>
    </source>
</evidence>
<name>A0ABV5HMF4_9VIBR</name>
<dbReference type="Pfam" id="PF00072">
    <property type="entry name" value="Response_reg"/>
    <property type="match status" value="1"/>
</dbReference>
<organism evidence="4 5">
    <name type="scientific">Vibrio olivae</name>
    <dbReference type="NCBI Taxonomy" id="1243002"/>
    <lineage>
        <taxon>Bacteria</taxon>
        <taxon>Pseudomonadati</taxon>
        <taxon>Pseudomonadota</taxon>
        <taxon>Gammaproteobacteria</taxon>
        <taxon>Vibrionales</taxon>
        <taxon>Vibrionaceae</taxon>
        <taxon>Vibrio</taxon>
    </lineage>
</organism>